<name>E8U3Q2_DEIML</name>
<reference evidence="4" key="2">
    <citation type="submission" date="2011-01" db="EMBL/GenBank/DDBJ databases">
        <title>The complete genome of Deinococcus maricopensis DSM 21211.</title>
        <authorList>
            <consortium name="US DOE Joint Genome Institute (JGI-PGF)"/>
            <person name="Lucas S."/>
            <person name="Copeland A."/>
            <person name="Lapidus A."/>
            <person name="Goodwin L."/>
            <person name="Pitluck S."/>
            <person name="Kyrpides N."/>
            <person name="Mavromatis K."/>
            <person name="Pagani I."/>
            <person name="Ivanova N."/>
            <person name="Ovchinnikova G."/>
            <person name="Zeytun A."/>
            <person name="Detter J.C."/>
            <person name="Han C."/>
            <person name="Land M."/>
            <person name="Hauser L."/>
            <person name="Markowitz V."/>
            <person name="Cheng J.-F."/>
            <person name="Hugenholtz P."/>
            <person name="Woyke T."/>
            <person name="Wu D."/>
            <person name="Pukall R."/>
            <person name="Gehrich-Schroeter G."/>
            <person name="Brambilla E."/>
            <person name="Klenk H.-P."/>
            <person name="Eisen J.A."/>
        </authorList>
    </citation>
    <scope>NUCLEOTIDE SEQUENCE [LARGE SCALE GENOMIC DNA]</scope>
    <source>
        <strain evidence="4">DSM 21211 / LMG 22137 / NRRL B-23946 / LB-34</strain>
    </source>
</reference>
<organism evidence="3 4">
    <name type="scientific">Deinococcus maricopensis (strain DSM 21211 / LMG 22137 / NRRL B-23946 / LB-34)</name>
    <dbReference type="NCBI Taxonomy" id="709986"/>
    <lineage>
        <taxon>Bacteria</taxon>
        <taxon>Thermotogati</taxon>
        <taxon>Deinococcota</taxon>
        <taxon>Deinococci</taxon>
        <taxon>Deinococcales</taxon>
        <taxon>Deinococcaceae</taxon>
        <taxon>Deinococcus</taxon>
    </lineage>
</organism>
<feature type="chain" id="PRO_5003232318" description="Lipoprotein" evidence="2">
    <location>
        <begin position="26"/>
        <end position="397"/>
    </location>
</feature>
<dbReference type="OrthoDB" id="61442at2"/>
<dbReference type="RefSeq" id="WP_013558248.1">
    <property type="nucleotide sequence ID" value="NC_014958.1"/>
</dbReference>
<dbReference type="PROSITE" id="PS51257">
    <property type="entry name" value="PROKAR_LIPOPROTEIN"/>
    <property type="match status" value="1"/>
</dbReference>
<evidence type="ECO:0000256" key="1">
    <source>
        <dbReference type="SAM" id="MobiDB-lite"/>
    </source>
</evidence>
<evidence type="ECO:0000313" key="3">
    <source>
        <dbReference type="EMBL" id="ADV68745.1"/>
    </source>
</evidence>
<sequence length="397" mass="40980" precursor="true">MTFKRTAPGLLLPALLAACTTPTGTTPPPTTGNFTEPAAPIATSAVDTRNAPAITADVNADLLAVLSPANLDADTLAAFAAFSLTGSAFPSQPQSLNPQALGRTLAAALAAGRTPTHATSVSVTPNVPLPTGTTRRAANGQITRTATPTDGLVYIDDSTGTTATIEWRVSGAPTTSLTLIGEQGTYSVELPTRARLNVTRGTGRDLQRLAHADFTLAPGACLSSTGPDALTLNAWAGRESEPAARLNVQYAWANSGVTFAVDASLRGTQHNARAKLNVALNGTTTNRCDPNTLTFTPSAVSVNADVTLPKHNAQVSLDVRGLKNIVLSGDTLTAQNPFARIEGQVRGLVDLDGARAASAWGSLQDGPDADLTPGDQVTVRYVRDGAVVTTTLQDLLK</sequence>
<proteinExistence type="predicted"/>
<protein>
    <recommendedName>
        <fullName evidence="5">Lipoprotein</fullName>
    </recommendedName>
</protein>
<evidence type="ECO:0000313" key="4">
    <source>
        <dbReference type="Proteomes" id="UP000008635"/>
    </source>
</evidence>
<keyword evidence="2" id="KW-0732">Signal</keyword>
<dbReference type="EMBL" id="CP002454">
    <property type="protein sequence ID" value="ADV68745.1"/>
    <property type="molecule type" value="Genomic_DNA"/>
</dbReference>
<evidence type="ECO:0008006" key="5">
    <source>
        <dbReference type="Google" id="ProtNLM"/>
    </source>
</evidence>
<feature type="signal peptide" evidence="2">
    <location>
        <begin position="1"/>
        <end position="25"/>
    </location>
</feature>
<dbReference type="Proteomes" id="UP000008635">
    <property type="component" value="Chromosome"/>
</dbReference>
<reference evidence="3 4" key="1">
    <citation type="journal article" date="2011" name="Stand. Genomic Sci.">
        <title>Complete genome sequence of Deinococcus maricopensis type strain (LB-34).</title>
        <authorList>
            <person name="Pukall R."/>
            <person name="Zeytun A."/>
            <person name="Lucas S."/>
            <person name="Lapidus A."/>
            <person name="Hammon N."/>
            <person name="Deshpande S."/>
            <person name="Nolan M."/>
            <person name="Cheng J.F."/>
            <person name="Pitluck S."/>
            <person name="Liolios K."/>
            <person name="Pagani I."/>
            <person name="Mikhailova N."/>
            <person name="Ivanova N."/>
            <person name="Mavromatis K."/>
            <person name="Pati A."/>
            <person name="Tapia R."/>
            <person name="Han C."/>
            <person name="Goodwin L."/>
            <person name="Chen A."/>
            <person name="Palaniappan K."/>
            <person name="Land M."/>
            <person name="Hauser L."/>
            <person name="Chang Y.J."/>
            <person name="Jeffries C.D."/>
            <person name="Brambilla E.M."/>
            <person name="Rohde M."/>
            <person name="Goker M."/>
            <person name="Detter J.C."/>
            <person name="Woyke T."/>
            <person name="Bristow J."/>
            <person name="Eisen J.A."/>
            <person name="Markowitz V."/>
            <person name="Hugenholtz P."/>
            <person name="Kyrpides N.C."/>
            <person name="Klenk H.P."/>
        </authorList>
    </citation>
    <scope>NUCLEOTIDE SEQUENCE [LARGE SCALE GENOMIC DNA]</scope>
    <source>
        <strain evidence="4">DSM 21211 / LMG 22137 / NRRL B-23946 / LB-34</strain>
    </source>
</reference>
<feature type="region of interest" description="Disordered" evidence="1">
    <location>
        <begin position="116"/>
        <end position="136"/>
    </location>
</feature>
<accession>E8U3Q2</accession>
<dbReference type="KEGG" id="dmr:Deima_3116"/>
<dbReference type="AlphaFoldDB" id="E8U3Q2"/>
<dbReference type="HOGENOM" id="CLU_693926_0_0_0"/>
<keyword evidence="4" id="KW-1185">Reference proteome</keyword>
<gene>
    <name evidence="3" type="ordered locus">Deima_3116</name>
</gene>
<evidence type="ECO:0000256" key="2">
    <source>
        <dbReference type="SAM" id="SignalP"/>
    </source>
</evidence>